<feature type="domain" description="YCII-related" evidence="2">
    <location>
        <begin position="4"/>
        <end position="58"/>
    </location>
</feature>
<evidence type="ECO:0000313" key="3">
    <source>
        <dbReference type="EMBL" id="TDD93776.1"/>
    </source>
</evidence>
<accession>A0A4R5C5K6</accession>
<dbReference type="InterPro" id="IPR011008">
    <property type="entry name" value="Dimeric_a/b-barrel"/>
</dbReference>
<evidence type="ECO:0000256" key="1">
    <source>
        <dbReference type="ARBA" id="ARBA00007689"/>
    </source>
</evidence>
<evidence type="ECO:0000259" key="2">
    <source>
        <dbReference type="Pfam" id="PF03795"/>
    </source>
</evidence>
<dbReference type="SUPFAM" id="SSF54909">
    <property type="entry name" value="Dimeric alpha+beta barrel"/>
    <property type="match status" value="1"/>
</dbReference>
<dbReference type="Pfam" id="PF03795">
    <property type="entry name" value="YCII"/>
    <property type="match status" value="1"/>
</dbReference>
<comment type="similarity">
    <text evidence="1">Belongs to the YciI family.</text>
</comment>
<keyword evidence="4" id="KW-1185">Reference proteome</keyword>
<organism evidence="3 4">
    <name type="scientific">Actinomadura rubrisoli</name>
    <dbReference type="NCBI Taxonomy" id="2530368"/>
    <lineage>
        <taxon>Bacteria</taxon>
        <taxon>Bacillati</taxon>
        <taxon>Actinomycetota</taxon>
        <taxon>Actinomycetes</taxon>
        <taxon>Streptosporangiales</taxon>
        <taxon>Thermomonosporaceae</taxon>
        <taxon>Actinomadura</taxon>
    </lineage>
</organism>
<evidence type="ECO:0000313" key="4">
    <source>
        <dbReference type="Proteomes" id="UP000294513"/>
    </source>
</evidence>
<dbReference type="InterPro" id="IPR005545">
    <property type="entry name" value="YCII"/>
</dbReference>
<dbReference type="AlphaFoldDB" id="A0A4R5C5K6"/>
<gene>
    <name evidence="3" type="ORF">E1298_08310</name>
</gene>
<dbReference type="OrthoDB" id="9814407at2"/>
<name>A0A4R5C5K6_9ACTN</name>
<dbReference type="Proteomes" id="UP000294513">
    <property type="component" value="Unassembled WGS sequence"/>
</dbReference>
<proteinExistence type="inferred from homology"/>
<sequence>MPTMLERHHADGTFLLSGQTVPSEDGGLILAAGVDRATAEKITTEDPFVEAGVGRYSITTVTPGRVHPALASLLGG</sequence>
<comment type="caution">
    <text evidence="3">The sequence shown here is derived from an EMBL/GenBank/DDBJ whole genome shotgun (WGS) entry which is preliminary data.</text>
</comment>
<protein>
    <recommendedName>
        <fullName evidence="2">YCII-related domain-containing protein</fullName>
    </recommendedName>
</protein>
<dbReference type="EMBL" id="SMKU01000026">
    <property type="protein sequence ID" value="TDD93776.1"/>
    <property type="molecule type" value="Genomic_DNA"/>
</dbReference>
<reference evidence="3 4" key="1">
    <citation type="submission" date="2019-03" db="EMBL/GenBank/DDBJ databases">
        <title>Draft genome sequences of novel Actinobacteria.</title>
        <authorList>
            <person name="Sahin N."/>
            <person name="Ay H."/>
            <person name="Saygin H."/>
        </authorList>
    </citation>
    <scope>NUCLEOTIDE SEQUENCE [LARGE SCALE GENOMIC DNA]</scope>
    <source>
        <strain evidence="3 4">H3C3</strain>
    </source>
</reference>